<evidence type="ECO:0000256" key="6">
    <source>
        <dbReference type="SAM" id="Phobius"/>
    </source>
</evidence>
<dbReference type="GO" id="GO:0016020">
    <property type="term" value="C:membrane"/>
    <property type="evidence" value="ECO:0007669"/>
    <property type="project" value="UniProtKB-SubCell"/>
</dbReference>
<keyword evidence="5 6" id="KW-0472">Membrane</keyword>
<dbReference type="EMBL" id="AAZDVE040000003">
    <property type="protein sequence ID" value="EMP9431682.1"/>
    <property type="molecule type" value="Genomic_DNA"/>
</dbReference>
<evidence type="ECO:0000256" key="5">
    <source>
        <dbReference type="ARBA" id="ARBA00023136"/>
    </source>
</evidence>
<dbReference type="Pfam" id="PF07963">
    <property type="entry name" value="N_methyl"/>
    <property type="match status" value="1"/>
</dbReference>
<keyword evidence="3 6" id="KW-0812">Transmembrane</keyword>
<protein>
    <submittedName>
        <fullName evidence="7">Prepilin peptidase-dependent protein</fullName>
    </submittedName>
</protein>
<dbReference type="NCBIfam" id="TIGR02532">
    <property type="entry name" value="IV_pilin_GFxxxE"/>
    <property type="match status" value="1"/>
</dbReference>
<evidence type="ECO:0000256" key="2">
    <source>
        <dbReference type="ARBA" id="ARBA00022481"/>
    </source>
</evidence>
<feature type="transmembrane region" description="Helical" evidence="6">
    <location>
        <begin position="12"/>
        <end position="32"/>
    </location>
</feature>
<dbReference type="PANTHER" id="PTHR39583:SF3">
    <property type="entry name" value="PREPILIN PEPTIDASE-DEPENDENT PROTEIN B"/>
    <property type="match status" value="1"/>
</dbReference>
<reference evidence="7" key="1">
    <citation type="submission" date="2024-02" db="EMBL/GenBank/DDBJ databases">
        <authorList>
            <consortium name="Clinical and Environmental Microbiology Branch: Whole genome sequencing antimicrobial resistance pathogens in the healthcare setting"/>
        </authorList>
    </citation>
    <scope>NUCLEOTIDE SEQUENCE</scope>
    <source>
        <strain evidence="7">2020GO-00142</strain>
    </source>
</reference>
<dbReference type="InterPro" id="IPR051621">
    <property type="entry name" value="T2SS_protein_J"/>
</dbReference>
<gene>
    <name evidence="7" type="ORF">JRA39_000695</name>
</gene>
<dbReference type="AlphaFoldDB" id="A0AAI9MU99"/>
<dbReference type="NCBIfam" id="NF007848">
    <property type="entry name" value="PRK10557.1"/>
    <property type="match status" value="1"/>
</dbReference>
<evidence type="ECO:0000313" key="7">
    <source>
        <dbReference type="EMBL" id="EMP9431682.1"/>
    </source>
</evidence>
<evidence type="ECO:0000256" key="3">
    <source>
        <dbReference type="ARBA" id="ARBA00022692"/>
    </source>
</evidence>
<keyword evidence="2" id="KW-0488">Methylation</keyword>
<organism evidence="7">
    <name type="scientific">Providencia stuartii</name>
    <dbReference type="NCBI Taxonomy" id="588"/>
    <lineage>
        <taxon>Bacteria</taxon>
        <taxon>Pseudomonadati</taxon>
        <taxon>Pseudomonadota</taxon>
        <taxon>Gammaproteobacteria</taxon>
        <taxon>Enterobacterales</taxon>
        <taxon>Morganellaceae</taxon>
        <taxon>Providencia</taxon>
    </lineage>
</organism>
<evidence type="ECO:0000256" key="1">
    <source>
        <dbReference type="ARBA" id="ARBA00004167"/>
    </source>
</evidence>
<comment type="caution">
    <text evidence="7">The sequence shown here is derived from an EMBL/GenBank/DDBJ whole genome shotgun (WGS) entry which is preliminary data.</text>
</comment>
<dbReference type="InterPro" id="IPR016419">
    <property type="entry name" value="Prepilin_Pept-dep_B_prd"/>
</dbReference>
<sequence length="194" mass="22552">MNINKQQGFSLIEVLLAMAISSLVCIAATAVFPRLFKQTHQSYIQYEIDREIRQVLINMEKDFRRIGYCSSASCQGEAIKIDAKFLSHHPNSCIIFAYDQNLSGSWRPVRARSKESDFFGYRLNGHKLESNRNVEDCDGKRWQSLFDPLRISVNSLRFNWHEAESILEMYLSVESPNLPNKRFHYKTAVLLRNL</sequence>
<evidence type="ECO:0000256" key="4">
    <source>
        <dbReference type="ARBA" id="ARBA00022989"/>
    </source>
</evidence>
<dbReference type="GO" id="GO:0015628">
    <property type="term" value="P:protein secretion by the type II secretion system"/>
    <property type="evidence" value="ECO:0007669"/>
    <property type="project" value="TreeGrafter"/>
</dbReference>
<dbReference type="PANTHER" id="PTHR39583">
    <property type="entry name" value="TYPE II SECRETION SYSTEM PROTEIN J-RELATED"/>
    <property type="match status" value="1"/>
</dbReference>
<keyword evidence="4 6" id="KW-1133">Transmembrane helix</keyword>
<name>A0AAI9MU99_PROST</name>
<proteinExistence type="predicted"/>
<dbReference type="PIRSF" id="PIRSF004525">
    <property type="entry name" value="Pilin_peptidase-dep_B_prd"/>
    <property type="match status" value="1"/>
</dbReference>
<dbReference type="InterPro" id="IPR012902">
    <property type="entry name" value="N_methyl_site"/>
</dbReference>
<accession>A0AAI9MU99</accession>
<comment type="subcellular location">
    <subcellularLocation>
        <location evidence="1">Membrane</location>
        <topology evidence="1">Single-pass membrane protein</topology>
    </subcellularLocation>
</comment>